<proteinExistence type="predicted"/>
<dbReference type="GO" id="GO:0005929">
    <property type="term" value="C:cilium"/>
    <property type="evidence" value="ECO:0007669"/>
    <property type="project" value="UniProtKB-SubCell"/>
</dbReference>
<keyword evidence="5" id="KW-0966">Cell projection</keyword>
<reference evidence="7 8" key="1">
    <citation type="journal article" date="2024" name="Ann. Entomol. Soc. Am.">
        <title>Genomic analyses of the southern and eastern yellowjacket wasps (Hymenoptera: Vespidae) reveal evolutionary signatures of social life.</title>
        <authorList>
            <person name="Catto M.A."/>
            <person name="Caine P.B."/>
            <person name="Orr S.E."/>
            <person name="Hunt B.G."/>
            <person name="Goodisman M.A.D."/>
        </authorList>
    </citation>
    <scope>NUCLEOTIDE SEQUENCE [LARGE SCALE GENOMIC DNA]</scope>
    <source>
        <strain evidence="7">233</strain>
        <tissue evidence="7">Head and thorax</tissue>
    </source>
</reference>
<accession>A0ABD2A5C5</accession>
<sequence length="380" mass="44082">MATLKGVFPNLTTTRKKNFIQENVKNLRRMEQCFHSNKESDDLEKLQINKHKKKINKYSNITAKVNTSFHGNLQNNHIENIMSNKQTEIIEKEPLRKISTPILNKKNSMPVKKPLNSLTNKLANKQTRKENLDTKNVQQGSKIKVTSDPNFIQKSREDVNNSLPMNTKYKHKGIQTIEDKHIDQLYMEGVIRYPTKKNLKNNEEKNKNESCKLLNSPLELESMQIANIELHDSAKTSELPIINEKTDFVKSSKDRNSVASKIAAQLNNGVVPTNYRKGVVPKYIKDRKEALQKEEEAKTATFYPECPEGHVPLPDHERQETLRMLKKNYQDYVSELNMMPIKTDTLRAQRRKMEIEKQLNKLEEGIKVFSRPKVYVKINA</sequence>
<evidence type="ECO:0000256" key="3">
    <source>
        <dbReference type="ARBA" id="ARBA00022490"/>
    </source>
</evidence>
<dbReference type="InterPro" id="IPR027012">
    <property type="entry name" value="Enkurin_dom"/>
</dbReference>
<dbReference type="AlphaFoldDB" id="A0ABD2A5C5"/>
<organism evidence="7 8">
    <name type="scientific">Vespula squamosa</name>
    <name type="common">Southern yellow jacket</name>
    <name type="synonym">Wasp</name>
    <dbReference type="NCBI Taxonomy" id="30214"/>
    <lineage>
        <taxon>Eukaryota</taxon>
        <taxon>Metazoa</taxon>
        <taxon>Ecdysozoa</taxon>
        <taxon>Arthropoda</taxon>
        <taxon>Hexapoda</taxon>
        <taxon>Insecta</taxon>
        <taxon>Pterygota</taxon>
        <taxon>Neoptera</taxon>
        <taxon>Endopterygota</taxon>
        <taxon>Hymenoptera</taxon>
        <taxon>Apocrita</taxon>
        <taxon>Aculeata</taxon>
        <taxon>Vespoidea</taxon>
        <taxon>Vespidae</taxon>
        <taxon>Vespinae</taxon>
        <taxon>Vespula</taxon>
    </lineage>
</organism>
<dbReference type="PANTHER" id="PTHR21490">
    <property type="entry name" value="ENKURIN-RELATED"/>
    <property type="match status" value="1"/>
</dbReference>
<dbReference type="InterPro" id="IPR052102">
    <property type="entry name" value="Enkurin_domain-protein"/>
</dbReference>
<comment type="caution">
    <text evidence="7">The sequence shown here is derived from an EMBL/GenBank/DDBJ whole genome shotgun (WGS) entry which is preliminary data.</text>
</comment>
<gene>
    <name evidence="7" type="ORF">V1478_015264</name>
</gene>
<feature type="domain" description="Enkurin" evidence="6">
    <location>
        <begin position="285"/>
        <end position="377"/>
    </location>
</feature>
<evidence type="ECO:0000256" key="5">
    <source>
        <dbReference type="ARBA" id="ARBA00023273"/>
    </source>
</evidence>
<dbReference type="GO" id="GO:0005856">
    <property type="term" value="C:cytoskeleton"/>
    <property type="evidence" value="ECO:0007669"/>
    <property type="project" value="UniProtKB-SubCell"/>
</dbReference>
<evidence type="ECO:0000313" key="7">
    <source>
        <dbReference type="EMBL" id="KAL2715566.1"/>
    </source>
</evidence>
<evidence type="ECO:0000256" key="4">
    <source>
        <dbReference type="ARBA" id="ARBA00023212"/>
    </source>
</evidence>
<keyword evidence="4" id="KW-0206">Cytoskeleton</keyword>
<name>A0ABD2A5C5_VESSQ</name>
<keyword evidence="3" id="KW-0963">Cytoplasm</keyword>
<evidence type="ECO:0000256" key="1">
    <source>
        <dbReference type="ARBA" id="ARBA00004138"/>
    </source>
</evidence>
<evidence type="ECO:0000259" key="6">
    <source>
        <dbReference type="PROSITE" id="PS51665"/>
    </source>
</evidence>
<protein>
    <recommendedName>
        <fullName evidence="6">Enkurin domain-containing protein</fullName>
    </recommendedName>
</protein>
<keyword evidence="8" id="KW-1185">Reference proteome</keyword>
<dbReference type="EMBL" id="JAUDFV010000155">
    <property type="protein sequence ID" value="KAL2715566.1"/>
    <property type="molecule type" value="Genomic_DNA"/>
</dbReference>
<comment type="subcellular location">
    <subcellularLocation>
        <location evidence="1">Cell projection</location>
        <location evidence="1">Cilium</location>
    </subcellularLocation>
    <subcellularLocation>
        <location evidence="2">Cytoplasm</location>
        <location evidence="2">Cytoskeleton</location>
    </subcellularLocation>
</comment>
<dbReference type="Pfam" id="PF13864">
    <property type="entry name" value="Enkurin"/>
    <property type="match status" value="1"/>
</dbReference>
<evidence type="ECO:0000313" key="8">
    <source>
        <dbReference type="Proteomes" id="UP001607302"/>
    </source>
</evidence>
<dbReference type="Proteomes" id="UP001607302">
    <property type="component" value="Unassembled WGS sequence"/>
</dbReference>
<dbReference type="PANTHER" id="PTHR21490:SF2">
    <property type="entry name" value="ENKURIN DOMAIN-CONTAINING PROTEIN 1"/>
    <property type="match status" value="1"/>
</dbReference>
<dbReference type="PROSITE" id="PS51665">
    <property type="entry name" value="ENKURIN"/>
    <property type="match status" value="1"/>
</dbReference>
<evidence type="ECO:0000256" key="2">
    <source>
        <dbReference type="ARBA" id="ARBA00004245"/>
    </source>
</evidence>